<evidence type="ECO:0000256" key="9">
    <source>
        <dbReference type="ARBA" id="ARBA00022989"/>
    </source>
</evidence>
<feature type="compositionally biased region" description="Polar residues" evidence="18">
    <location>
        <begin position="293"/>
        <end position="302"/>
    </location>
</feature>
<dbReference type="OrthoDB" id="8300106at2759"/>
<dbReference type="Proteomes" id="UP000193218">
    <property type="component" value="Unassembled WGS sequence"/>
</dbReference>
<comment type="subcellular location">
    <subcellularLocation>
        <location evidence="17">Endoplasmic reticulum membrane</location>
        <topology evidence="17">Multi-pass membrane protein</topology>
    </subcellularLocation>
    <subcellularLocation>
        <location evidence="17">Mitochondrion membrane</location>
        <topology evidence="17">Multi-pass membrane protein</topology>
    </subcellularLocation>
</comment>
<dbReference type="InterPro" id="IPR007318">
    <property type="entry name" value="Phopholipid_MeTrfase"/>
</dbReference>
<dbReference type="GO" id="GO:0032259">
    <property type="term" value="P:methylation"/>
    <property type="evidence" value="ECO:0007669"/>
    <property type="project" value="UniProtKB-KW"/>
</dbReference>
<evidence type="ECO:0000256" key="17">
    <source>
        <dbReference type="HAMAP-Rule" id="MF_03216"/>
    </source>
</evidence>
<evidence type="ECO:0000256" key="2">
    <source>
        <dbReference type="ARBA" id="ARBA00005189"/>
    </source>
</evidence>
<comment type="catalytic activity">
    <reaction evidence="16 17">
        <text>a 1,2-diacyl-sn-glycero-3-phospho-N-methylethanolamine + S-adenosyl-L-methionine = a 1,2-diacyl-sn-glycero-3-phospho-N,N-dimethylethanolamine + S-adenosyl-L-homocysteine + H(+)</text>
        <dbReference type="Rhea" id="RHEA:32735"/>
        <dbReference type="ChEBI" id="CHEBI:15378"/>
        <dbReference type="ChEBI" id="CHEBI:57856"/>
        <dbReference type="ChEBI" id="CHEBI:59789"/>
        <dbReference type="ChEBI" id="CHEBI:64572"/>
        <dbReference type="ChEBI" id="CHEBI:64573"/>
        <dbReference type="EC" id="2.1.1.71"/>
    </reaction>
</comment>
<keyword evidence="3 17" id="KW-0444">Lipid biosynthesis</keyword>
<keyword evidence="4 17" id="KW-0489">Methyltransferase</keyword>
<dbReference type="STRING" id="4999.A0A1Y1UQF6"/>
<keyword evidence="6 17" id="KW-0949">S-adenosyl-L-methionine</keyword>
<comment type="pathway">
    <text evidence="2">Lipid metabolism.</text>
</comment>
<dbReference type="PANTHER" id="PTHR15458:SF5">
    <property type="entry name" value="PHOSPHATIDYLETHANOLAMINE N-METHYLTRANSFERASE"/>
    <property type="match status" value="1"/>
</dbReference>
<feature type="binding site" evidence="17">
    <location>
        <begin position="207"/>
        <end position="208"/>
    </location>
    <ligand>
        <name>S-adenosyl-L-methionine</name>
        <dbReference type="ChEBI" id="CHEBI:59789"/>
    </ligand>
</feature>
<organism evidence="20 21">
    <name type="scientific">Kockovaella imperatae</name>
    <dbReference type="NCBI Taxonomy" id="4999"/>
    <lineage>
        <taxon>Eukaryota</taxon>
        <taxon>Fungi</taxon>
        <taxon>Dikarya</taxon>
        <taxon>Basidiomycota</taxon>
        <taxon>Agaricomycotina</taxon>
        <taxon>Tremellomycetes</taxon>
        <taxon>Tremellales</taxon>
        <taxon>Cuniculitremaceae</taxon>
        <taxon>Kockovaella</taxon>
    </lineage>
</organism>
<dbReference type="Gene3D" id="1.20.120.1630">
    <property type="match status" value="1"/>
</dbReference>
<keyword evidence="7 17" id="KW-0812">Transmembrane</keyword>
<feature type="transmembrane region" description="Helical" evidence="19">
    <location>
        <begin position="42"/>
        <end position="59"/>
    </location>
</feature>
<dbReference type="GO" id="GO:0000773">
    <property type="term" value="F:phosphatidyl-N-methylethanolamine N-methyltransferase activity"/>
    <property type="evidence" value="ECO:0007669"/>
    <property type="project" value="UniProtKB-UniRule"/>
</dbReference>
<keyword evidence="8 17" id="KW-0256">Endoplasmic reticulum</keyword>
<accession>A0A1Y1UQF6</accession>
<comment type="caution">
    <text evidence="20">The sequence shown here is derived from an EMBL/GenBank/DDBJ whole genome shotgun (WGS) entry which is preliminary data.</text>
</comment>
<dbReference type="GO" id="GO:0031966">
    <property type="term" value="C:mitochondrial membrane"/>
    <property type="evidence" value="ECO:0007669"/>
    <property type="project" value="UniProtKB-SubCell"/>
</dbReference>
<dbReference type="InParanoid" id="A0A1Y1UQF6"/>
<dbReference type="HAMAP" id="MF_03216">
    <property type="entry name" value="PLMT"/>
    <property type="match status" value="1"/>
</dbReference>
<evidence type="ECO:0000256" key="7">
    <source>
        <dbReference type="ARBA" id="ARBA00022692"/>
    </source>
</evidence>
<dbReference type="UniPathway" id="UPA00753"/>
<feature type="topological domain" description="Lumenal" evidence="17">
    <location>
        <begin position="61"/>
        <end position="72"/>
    </location>
</feature>
<keyword evidence="5 17" id="KW-0808">Transferase</keyword>
<evidence type="ECO:0000256" key="15">
    <source>
        <dbReference type="ARBA" id="ARBA00051252"/>
    </source>
</evidence>
<evidence type="ECO:0000256" key="12">
    <source>
        <dbReference type="ARBA" id="ARBA00023136"/>
    </source>
</evidence>
<evidence type="ECO:0000256" key="5">
    <source>
        <dbReference type="ARBA" id="ARBA00022679"/>
    </source>
</evidence>
<feature type="region of interest" description="Disordered" evidence="18">
    <location>
        <begin position="221"/>
        <end position="312"/>
    </location>
</feature>
<name>A0A1Y1UQF6_9TREE</name>
<dbReference type="GeneID" id="33554148"/>
<keyword evidence="21" id="KW-1185">Reference proteome</keyword>
<dbReference type="PROSITE" id="PS51599">
    <property type="entry name" value="SAM_PEMT_PEM2"/>
    <property type="match status" value="1"/>
</dbReference>
<dbReference type="Pfam" id="PF04191">
    <property type="entry name" value="PEMT"/>
    <property type="match status" value="1"/>
</dbReference>
<evidence type="ECO:0000313" key="20">
    <source>
        <dbReference type="EMBL" id="ORX40271.1"/>
    </source>
</evidence>
<sequence>MASSKHLAADSLPAWIPLHHFNEPRWNYATGLKVLDLSQGSLWLFVGMTMFNPIFWNIVARNEYENKTITRIVKSPYVGCYILAGTIFTLSATRDSMYLAAIKDQPAMALLNNSLVKAIGFATFAAGQVFVLSSMWALGVTGTYLGDYFGILMSKRVTGFPFNVLNDPMYVGSFLSHLGTALWYESPSGILLAFWVLAVYMVALTYEGPFTDKIYSKKSGKKSASAASTPRKSARKSMVKKDESYADAVANGGPGVPSTQAKVSSGVQPKPVGSVAVTPRKTRTSKSDSTSPHMTRSRTGNTPGARRAGSDE</sequence>
<dbReference type="InterPro" id="IPR024960">
    <property type="entry name" value="PEMT/MFAP"/>
</dbReference>
<dbReference type="RefSeq" id="XP_021874056.1">
    <property type="nucleotide sequence ID" value="XM_022012340.1"/>
</dbReference>
<keyword evidence="14 17" id="KW-1208">Phospholipid metabolism</keyword>
<dbReference type="GO" id="GO:0005789">
    <property type="term" value="C:endoplasmic reticulum membrane"/>
    <property type="evidence" value="ECO:0007669"/>
    <property type="project" value="UniProtKB-SubCell"/>
</dbReference>
<keyword evidence="11 17" id="KW-0496">Mitochondrion</keyword>
<evidence type="ECO:0000256" key="8">
    <source>
        <dbReference type="ARBA" id="ARBA00022824"/>
    </source>
</evidence>
<evidence type="ECO:0000256" key="1">
    <source>
        <dbReference type="ARBA" id="ARBA00004969"/>
    </source>
</evidence>
<feature type="transmembrane region" description="Helical" evidence="19">
    <location>
        <begin position="167"/>
        <end position="184"/>
    </location>
</feature>
<comment type="similarity">
    <text evidence="17">Belongs to the class VI-like SAM-binding methyltransferase superfamily. PEMT/PEM2 methyltransferase family.</text>
</comment>
<proteinExistence type="inferred from homology"/>
<comment type="pathway">
    <text evidence="1 17">Phospholipid metabolism; phosphatidylcholine biosynthesis.</text>
</comment>
<keyword evidence="10 17" id="KW-0443">Lipid metabolism</keyword>
<keyword evidence="12 17" id="KW-0472">Membrane</keyword>
<evidence type="ECO:0000313" key="21">
    <source>
        <dbReference type="Proteomes" id="UP000193218"/>
    </source>
</evidence>
<evidence type="ECO:0000256" key="18">
    <source>
        <dbReference type="SAM" id="MobiDB-lite"/>
    </source>
</evidence>
<feature type="topological domain" description="Cytoplasmic" evidence="17">
    <location>
        <begin position="206"/>
        <end position="312"/>
    </location>
</feature>
<dbReference type="FunFam" id="1.20.120.1630:FF:000005">
    <property type="entry name" value="Phosphatidylethanolamine N-methyltransferase"/>
    <property type="match status" value="1"/>
</dbReference>
<feature type="compositionally biased region" description="Polar residues" evidence="18">
    <location>
        <begin position="257"/>
        <end position="267"/>
    </location>
</feature>
<dbReference type="AlphaFoldDB" id="A0A1Y1UQF6"/>
<dbReference type="PANTHER" id="PTHR15458">
    <property type="entry name" value="PHOSPHATIDYLETHANOLAMINE N-METHYLTRANSFERASE"/>
    <property type="match status" value="1"/>
</dbReference>
<evidence type="ECO:0000256" key="3">
    <source>
        <dbReference type="ARBA" id="ARBA00022516"/>
    </source>
</evidence>
<comment type="catalytic activity">
    <reaction evidence="15">
        <text>a 1,2-diacyl-sn-glycero-3-phospho-N,N-dimethylethanolamine + S-adenosyl-L-methionine = a 1,2-diacyl-sn-glycero-3-phosphocholine + S-adenosyl-L-homocysteine + H(+)</text>
        <dbReference type="Rhea" id="RHEA:32739"/>
        <dbReference type="ChEBI" id="CHEBI:15378"/>
        <dbReference type="ChEBI" id="CHEBI:57643"/>
        <dbReference type="ChEBI" id="CHEBI:57856"/>
        <dbReference type="ChEBI" id="CHEBI:59789"/>
        <dbReference type="ChEBI" id="CHEBI:64572"/>
        <dbReference type="EC" id="2.1.1.71"/>
    </reaction>
</comment>
<comment type="function">
    <text evidence="17">Catalyzes the second two steps of the methylation pathway of phosphatidylcholine biosynthesis, the SAM-dependent methylation of phosphatidylmonomethylethanolamine (PMME) to phosphatidyldimethylethanolamine (PDME) and of PDME to phosphatidylcholine (PC).</text>
</comment>
<keyword evidence="9 17" id="KW-1133">Transmembrane helix</keyword>
<evidence type="ECO:0000256" key="13">
    <source>
        <dbReference type="ARBA" id="ARBA00023209"/>
    </source>
</evidence>
<gene>
    <name evidence="20" type="ORF">BD324DRAFT_271407</name>
</gene>
<evidence type="ECO:0000256" key="19">
    <source>
        <dbReference type="SAM" id="Phobius"/>
    </source>
</evidence>
<evidence type="ECO:0000256" key="10">
    <source>
        <dbReference type="ARBA" id="ARBA00023098"/>
    </source>
</evidence>
<feature type="topological domain" description="Lumenal" evidence="17">
    <location>
        <begin position="142"/>
        <end position="184"/>
    </location>
</feature>
<feature type="transmembrane region" description="Helical" evidence="19">
    <location>
        <begin position="121"/>
        <end position="146"/>
    </location>
</feature>
<evidence type="ECO:0000256" key="11">
    <source>
        <dbReference type="ARBA" id="ARBA00023128"/>
    </source>
</evidence>
<reference evidence="20 21" key="1">
    <citation type="submission" date="2017-03" db="EMBL/GenBank/DDBJ databases">
        <title>Widespread Adenine N6-methylation of Active Genes in Fungi.</title>
        <authorList>
            <consortium name="DOE Joint Genome Institute"/>
            <person name="Mondo S.J."/>
            <person name="Dannebaum R.O."/>
            <person name="Kuo R.C."/>
            <person name="Louie K.B."/>
            <person name="Bewick A.J."/>
            <person name="Labutti K."/>
            <person name="Haridas S."/>
            <person name="Kuo A."/>
            <person name="Salamov A."/>
            <person name="Ahrendt S.R."/>
            <person name="Lau R."/>
            <person name="Bowen B.P."/>
            <person name="Lipzen A."/>
            <person name="Sullivan W."/>
            <person name="Andreopoulos W.B."/>
            <person name="Clum A."/>
            <person name="Lindquist E."/>
            <person name="Daum C."/>
            <person name="Northen T.R."/>
            <person name="Ramamoorthy G."/>
            <person name="Schmitz R.J."/>
            <person name="Gryganskyi A."/>
            <person name="Culley D."/>
            <person name="Magnuson J."/>
            <person name="James T.Y."/>
            <person name="O'Malley M.A."/>
            <person name="Stajich J.E."/>
            <person name="Spatafora J.W."/>
            <person name="Visel A."/>
            <person name="Grigoriev I.V."/>
        </authorList>
    </citation>
    <scope>NUCLEOTIDE SEQUENCE [LARGE SCALE GENOMIC DNA]</scope>
    <source>
        <strain evidence="20 21">NRRL Y-17943</strain>
    </source>
</reference>
<feature type="transmembrane region" description="Helical" evidence="19">
    <location>
        <begin position="80"/>
        <end position="101"/>
    </location>
</feature>
<feature type="intramembrane region" description="Helical" evidence="17">
    <location>
        <begin position="40"/>
        <end position="60"/>
    </location>
</feature>
<feature type="topological domain" description="Lumenal" evidence="17">
    <location>
        <begin position="1"/>
        <end position="39"/>
    </location>
</feature>
<evidence type="ECO:0000256" key="4">
    <source>
        <dbReference type="ARBA" id="ARBA00022603"/>
    </source>
</evidence>
<dbReference type="FunCoup" id="A0A1Y1UQF6">
    <property type="interactions" value="40"/>
</dbReference>
<protein>
    <recommendedName>
        <fullName evidence="17">Phosphatidyl-N-methylethanolamine N-methyltransferase</fullName>
        <ecNumber evidence="17">2.1.1.71</ecNumber>
    </recommendedName>
    <alternativeName>
        <fullName evidence="17">Phospholipid methyltransferase</fullName>
        <shortName evidence="17">PLMT</shortName>
    </alternativeName>
</protein>
<feature type="transmembrane region" description="Helical" evidence="19">
    <location>
        <begin position="190"/>
        <end position="208"/>
    </location>
</feature>
<feature type="topological domain" description="Cytoplasmic" evidence="17">
    <location>
        <begin position="94"/>
        <end position="120"/>
    </location>
</feature>
<feature type="binding site" evidence="17">
    <location>
        <begin position="125"/>
        <end position="127"/>
    </location>
    <ligand>
        <name>S-adenosyl-L-methionine</name>
        <dbReference type="ChEBI" id="CHEBI:59789"/>
    </ligand>
</feature>
<evidence type="ECO:0000256" key="16">
    <source>
        <dbReference type="ARBA" id="ARBA00052459"/>
    </source>
</evidence>
<evidence type="ECO:0000256" key="6">
    <source>
        <dbReference type="ARBA" id="ARBA00022691"/>
    </source>
</evidence>
<dbReference type="EMBL" id="NBSH01000002">
    <property type="protein sequence ID" value="ORX40271.1"/>
    <property type="molecule type" value="Genomic_DNA"/>
</dbReference>
<evidence type="ECO:0000256" key="14">
    <source>
        <dbReference type="ARBA" id="ARBA00023264"/>
    </source>
</evidence>
<keyword evidence="13 17" id="KW-0594">Phospholipid biosynthesis</keyword>
<dbReference type="EC" id="2.1.1.71" evidence="17"/>
<dbReference type="GO" id="GO:0006656">
    <property type="term" value="P:phosphatidylcholine biosynthetic process"/>
    <property type="evidence" value="ECO:0007669"/>
    <property type="project" value="UniProtKB-UniRule"/>
</dbReference>